<reference evidence="2" key="1">
    <citation type="submission" date="2020-01" db="EMBL/GenBank/DDBJ databases">
        <authorList>
            <person name="Meier V. D."/>
            <person name="Meier V D."/>
        </authorList>
    </citation>
    <scope>NUCLEOTIDE SEQUENCE</scope>
    <source>
        <strain evidence="2">HLG_WM_MAG_03</strain>
    </source>
</reference>
<proteinExistence type="predicted"/>
<dbReference type="SUPFAM" id="SSF89447">
    <property type="entry name" value="AbrB/MazE/MraZ-like"/>
    <property type="match status" value="1"/>
</dbReference>
<dbReference type="EMBL" id="CACVAR010000310">
    <property type="protein sequence ID" value="CAA6820326.1"/>
    <property type="molecule type" value="Genomic_DNA"/>
</dbReference>
<dbReference type="GO" id="GO:0003677">
    <property type="term" value="F:DNA binding"/>
    <property type="evidence" value="ECO:0007669"/>
    <property type="project" value="InterPro"/>
</dbReference>
<dbReference type="AlphaFoldDB" id="A0A6S6TYT1"/>
<dbReference type="InterPro" id="IPR039052">
    <property type="entry name" value="Antitox_PemI-like"/>
</dbReference>
<protein>
    <submittedName>
        <fullName evidence="2">Transcriptional regulator/antitoxin MazE</fullName>
    </submittedName>
</protein>
<gene>
    <name evidence="2" type="ORF">HELGO_WM52497</name>
</gene>
<dbReference type="PANTHER" id="PTHR40516:SF1">
    <property type="entry name" value="ANTITOXIN CHPS-RELATED"/>
    <property type="match status" value="1"/>
</dbReference>
<dbReference type="InterPro" id="IPR037914">
    <property type="entry name" value="SpoVT-AbrB_sf"/>
</dbReference>
<name>A0A6S6TYT1_9BACT</name>
<evidence type="ECO:0000313" key="2">
    <source>
        <dbReference type="EMBL" id="CAA6820326.1"/>
    </source>
</evidence>
<dbReference type="Pfam" id="PF04014">
    <property type="entry name" value="MazE_antitoxin"/>
    <property type="match status" value="1"/>
</dbReference>
<dbReference type="PANTHER" id="PTHR40516">
    <property type="entry name" value="ANTITOXIN CHPS-RELATED"/>
    <property type="match status" value="1"/>
</dbReference>
<dbReference type="Gene3D" id="2.10.260.10">
    <property type="match status" value="1"/>
</dbReference>
<dbReference type="InterPro" id="IPR007159">
    <property type="entry name" value="SpoVT-AbrB_dom"/>
</dbReference>
<sequence>MIYNLKEYIMRPEVSISKWGNSQGLRIPKSIVEALQINIGDKVKIFIDNGRAVIEPVKKRKKVDIDTLIADIPKDYKKDEELLTTPMGKEVW</sequence>
<feature type="domain" description="SpoVT-AbrB" evidence="1">
    <location>
        <begin position="17"/>
        <end position="62"/>
    </location>
</feature>
<dbReference type="SMART" id="SM00966">
    <property type="entry name" value="SpoVT_AbrB"/>
    <property type="match status" value="1"/>
</dbReference>
<organism evidence="2">
    <name type="scientific">uncultured Sulfurovum sp</name>
    <dbReference type="NCBI Taxonomy" id="269237"/>
    <lineage>
        <taxon>Bacteria</taxon>
        <taxon>Pseudomonadati</taxon>
        <taxon>Campylobacterota</taxon>
        <taxon>Epsilonproteobacteria</taxon>
        <taxon>Campylobacterales</taxon>
        <taxon>Sulfurovaceae</taxon>
        <taxon>Sulfurovum</taxon>
        <taxon>environmental samples</taxon>
    </lineage>
</organism>
<evidence type="ECO:0000259" key="1">
    <source>
        <dbReference type="SMART" id="SM00966"/>
    </source>
</evidence>
<dbReference type="GO" id="GO:0097351">
    <property type="term" value="F:toxin sequestering activity"/>
    <property type="evidence" value="ECO:0007669"/>
    <property type="project" value="InterPro"/>
</dbReference>
<accession>A0A6S6TYT1</accession>